<keyword evidence="3" id="KW-1185">Reference proteome</keyword>
<dbReference type="Gene3D" id="3.30.720.110">
    <property type="match status" value="1"/>
</dbReference>
<protein>
    <submittedName>
        <fullName evidence="2">VOC family protein</fullName>
    </submittedName>
</protein>
<gene>
    <name evidence="2" type="ORF">GCM10009804_03620</name>
</gene>
<name>A0ABN2C303_9ACTN</name>
<dbReference type="InterPro" id="IPR004360">
    <property type="entry name" value="Glyas_Fos-R_dOase_dom"/>
</dbReference>
<proteinExistence type="predicted"/>
<evidence type="ECO:0000313" key="2">
    <source>
        <dbReference type="EMBL" id="GAA1550312.1"/>
    </source>
</evidence>
<dbReference type="InterPro" id="IPR037523">
    <property type="entry name" value="VOC_core"/>
</dbReference>
<dbReference type="SUPFAM" id="SSF54593">
    <property type="entry name" value="Glyoxalase/Bleomycin resistance protein/Dihydroxybiphenyl dioxygenase"/>
    <property type="match status" value="1"/>
</dbReference>
<dbReference type="PANTHER" id="PTHR34109">
    <property type="entry name" value="BNAUNNG04460D PROTEIN-RELATED"/>
    <property type="match status" value="1"/>
</dbReference>
<organism evidence="2 3">
    <name type="scientific">Kribbella hippodromi</name>
    <dbReference type="NCBI Taxonomy" id="434347"/>
    <lineage>
        <taxon>Bacteria</taxon>
        <taxon>Bacillati</taxon>
        <taxon>Actinomycetota</taxon>
        <taxon>Actinomycetes</taxon>
        <taxon>Propionibacteriales</taxon>
        <taxon>Kribbellaceae</taxon>
        <taxon>Kribbella</taxon>
    </lineage>
</organism>
<reference evidence="2 3" key="1">
    <citation type="journal article" date="2019" name="Int. J. Syst. Evol. Microbiol.">
        <title>The Global Catalogue of Microorganisms (GCM) 10K type strain sequencing project: providing services to taxonomists for standard genome sequencing and annotation.</title>
        <authorList>
            <consortium name="The Broad Institute Genomics Platform"/>
            <consortium name="The Broad Institute Genome Sequencing Center for Infectious Disease"/>
            <person name="Wu L."/>
            <person name="Ma J."/>
        </authorList>
    </citation>
    <scope>NUCLEOTIDE SEQUENCE [LARGE SCALE GENOMIC DNA]</scope>
    <source>
        <strain evidence="2 3">JCM 15572</strain>
    </source>
</reference>
<evidence type="ECO:0000313" key="3">
    <source>
        <dbReference type="Proteomes" id="UP001501705"/>
    </source>
</evidence>
<dbReference type="Pfam" id="PF00903">
    <property type="entry name" value="Glyoxalase"/>
    <property type="match status" value="1"/>
</dbReference>
<dbReference type="PROSITE" id="PS51819">
    <property type="entry name" value="VOC"/>
    <property type="match status" value="1"/>
</dbReference>
<accession>A0ABN2C303</accession>
<dbReference type="Proteomes" id="UP001501705">
    <property type="component" value="Unassembled WGS sequence"/>
</dbReference>
<dbReference type="InterPro" id="IPR029068">
    <property type="entry name" value="Glyas_Bleomycin-R_OHBP_Dase"/>
</dbReference>
<evidence type="ECO:0000259" key="1">
    <source>
        <dbReference type="PROSITE" id="PS51819"/>
    </source>
</evidence>
<dbReference type="Gene3D" id="3.30.720.120">
    <property type="match status" value="1"/>
</dbReference>
<feature type="domain" description="VOC" evidence="1">
    <location>
        <begin position="5"/>
        <end position="130"/>
    </location>
</feature>
<comment type="caution">
    <text evidence="2">The sequence shown here is derived from an EMBL/GenBank/DDBJ whole genome shotgun (WGS) entry which is preliminary data.</text>
</comment>
<dbReference type="RefSeq" id="WP_344231512.1">
    <property type="nucleotide sequence ID" value="NZ_BAAAPH010000001.1"/>
</dbReference>
<dbReference type="EMBL" id="BAAAPH010000001">
    <property type="protein sequence ID" value="GAA1550312.1"/>
    <property type="molecule type" value="Genomic_DNA"/>
</dbReference>
<sequence>MTTTASLHAYFAYRDATAALRWLERAFGFETTMEVPDDKGGVLHAEMRYGGMAFTCFTDEQQYDRPTRKGDSVGHGMYVALETEDEVDATYARATAAGAEPVWKPELSEWGNYRCRVADPEGYEWTFGTHRPGQPASW</sequence>